<keyword evidence="7" id="KW-0235">DNA replication</keyword>
<dbReference type="GO" id="GO:0005737">
    <property type="term" value="C:cytoplasm"/>
    <property type="evidence" value="ECO:0007669"/>
    <property type="project" value="UniProtKB-SubCell"/>
</dbReference>
<evidence type="ECO:0000256" key="8">
    <source>
        <dbReference type="ARBA" id="ARBA00022932"/>
    </source>
</evidence>
<dbReference type="Proteomes" id="UP000233654">
    <property type="component" value="Unassembled WGS sequence"/>
</dbReference>
<dbReference type="NCBIfam" id="NF005298">
    <property type="entry name" value="PRK06826.1"/>
    <property type="match status" value="1"/>
</dbReference>
<dbReference type="Pfam" id="PF17657">
    <property type="entry name" value="DNA_pol3_finger"/>
    <property type="match status" value="1"/>
</dbReference>
<dbReference type="Pfam" id="PF07733">
    <property type="entry name" value="DNA_pol3_alpha"/>
    <property type="match status" value="1"/>
</dbReference>
<dbReference type="Pfam" id="PF14579">
    <property type="entry name" value="HHH_6"/>
    <property type="match status" value="1"/>
</dbReference>
<dbReference type="GO" id="GO:0008408">
    <property type="term" value="F:3'-5' exonuclease activity"/>
    <property type="evidence" value="ECO:0007669"/>
    <property type="project" value="InterPro"/>
</dbReference>
<dbReference type="Gene3D" id="1.10.10.1600">
    <property type="entry name" value="Bacterial DNA polymerase III alpha subunit, thumb domain"/>
    <property type="match status" value="1"/>
</dbReference>
<proteinExistence type="inferred from homology"/>
<organism evidence="11 12">
    <name type="scientific">Candidatus Anoxymicrobium japonicum</name>
    <dbReference type="NCBI Taxonomy" id="2013648"/>
    <lineage>
        <taxon>Bacteria</taxon>
        <taxon>Bacillati</taxon>
        <taxon>Actinomycetota</taxon>
        <taxon>Candidatus Geothermincolia</taxon>
        <taxon>Candidatus Geothermincolales</taxon>
        <taxon>Candidatus Anoxymicrobiaceae</taxon>
        <taxon>Candidatus Anoxymicrobium</taxon>
    </lineage>
</organism>
<comment type="subcellular location">
    <subcellularLocation>
        <location evidence="1">Cytoplasm</location>
    </subcellularLocation>
</comment>
<name>A0A2N3G6A5_9ACTN</name>
<evidence type="ECO:0000256" key="9">
    <source>
        <dbReference type="ARBA" id="ARBA00049244"/>
    </source>
</evidence>
<dbReference type="InterPro" id="IPR004805">
    <property type="entry name" value="DnaE2/DnaE/PolC"/>
</dbReference>
<reference evidence="11 12" key="1">
    <citation type="journal article" date="2017" name="ISME J.">
        <title>Potential for microbial H2 and metal transformations associated with novel bacteria and archaea in deep terrestrial subsurface sediments.</title>
        <authorList>
            <person name="Hernsdorf A.W."/>
            <person name="Amano Y."/>
            <person name="Miyakawa K."/>
            <person name="Ise K."/>
            <person name="Suzuki Y."/>
            <person name="Anantharaman K."/>
            <person name="Probst A."/>
            <person name="Burstein D."/>
            <person name="Thomas B.C."/>
            <person name="Banfield J.F."/>
        </authorList>
    </citation>
    <scope>NUCLEOTIDE SEQUENCE [LARGE SCALE GENOMIC DNA]</scope>
    <source>
        <strain evidence="11">HGW-Actinobacteria-3</strain>
    </source>
</reference>
<dbReference type="InterPro" id="IPR029460">
    <property type="entry name" value="DNAPol_HHH"/>
</dbReference>
<protein>
    <recommendedName>
        <fullName evidence="4">DNA polymerase III subunit alpha</fullName>
        <ecNumber evidence="3">2.7.7.7</ecNumber>
    </recommendedName>
</protein>
<keyword evidence="8" id="KW-0239">DNA-directed DNA polymerase</keyword>
<sequence>MRVRLFSSRWLCAKGTKRESKNYLTSPLLHQESSLSPEFAHLHVHTEYSILDGACRIKDALTKAKSMDMHSLAITDHGVMYGALSFYQEALKAGVKPIIGAEVYVAPRGRKARDGGLTEKPYHLVLLARDNTGYHNLMRIVTRGFTEGFYYKPRVDQEVLAENGEGLIALSACLKGEVQAFLLQDDRQGAIRAIERYCSLFGDDCFYLEIMDHGIPEQAKVNQALIEIAREKGVGLVATNDVHFVSREDSGPHDHLLCIQTGKLLSETARLKFSTDEFYLKSASEMEAIFPDFPEALSNTVDIANRCEVDIKLDQVYLPGYDTPAGYDFDSYLEHLARAGVKRHYGENPPKEVEERLNTEISVIRSLGFSGYFLIVWDFVRYAKEHGIKVGPGRGSAAGSLVSYALGITTIDPIRYGLLFERFLNSERIALPDIDIDISHFRRGEVIDYVADKYGRDRVSPIVTFSRLKAKAAVKDVGRVREVPYARMDTLSKMIPDDPNMTIDLALEQSQDLRNAYDTDSEVREVVDIARSIEGMVRHASVHAAGIVIAADAIDSYSPLCVQQKSGEGSAVVITQYDMYDIEKLGLLKVDMLGLKTQSLLELAVNLINNRHSVNLDIDELPMDDGKTYELLQRGDTIGTFQLTSPGMRSLMRDMLPNRFEDIIALIALFRPGPLKQNMHRAFVDQKHGRRAVTYPHESLEEVLKETYGVIVYQEQAMQVARTIAGYTGLEADELRKAIGKKKSDIMFRHREKFLEGAMSGGIDEATATRVFDLIETFGGYGFNKSHSTAYALVSYQTAYLKTHYPSEYMAALMTIYMDNQDRLVEYINECKRMGLEVKPPDINVSDAYFTPEDGYVLFGLSAVRNVGGLVVEQIVACREDAGPFRSFGDFCDRAPSSILNKKTLESLIKAGAFDSIEPDRSRLLVTYDYSVSGAERRKAERDEGQFTLFGGGEDDVDETTRIEAPEISKHQLLAFEKEMLGVYVSEHPLSDWRSLVESYSDMEIAQISPEMDKTTVTLVGMIARLEKRYNKSGKPWAVFMLEDFSGAISTLVFNKRYESLADLLVDDAVVIVKGRLDLLDSSRKLLADDVKPLPKGAMKPNGLELSVEANQFTEEMMSRIKEILVEHAGDVPVQLRLSEKGSEAHYVQLGELFSVGIDGDLMALLKSELGASSVTLRYPEIG</sequence>
<dbReference type="InterPro" id="IPR040982">
    <property type="entry name" value="DNA_pol3_finger"/>
</dbReference>
<dbReference type="CDD" id="cd04485">
    <property type="entry name" value="DnaE_OBF"/>
    <property type="match status" value="1"/>
</dbReference>
<dbReference type="AlphaFoldDB" id="A0A2N3G6A5"/>
<dbReference type="EC" id="2.7.7.7" evidence="3"/>
<keyword evidence="5" id="KW-0808">Transferase</keyword>
<dbReference type="NCBIfam" id="TIGR00594">
    <property type="entry name" value="polc"/>
    <property type="match status" value="1"/>
</dbReference>
<evidence type="ECO:0000256" key="3">
    <source>
        <dbReference type="ARBA" id="ARBA00012417"/>
    </source>
</evidence>
<dbReference type="GO" id="GO:0003887">
    <property type="term" value="F:DNA-directed DNA polymerase activity"/>
    <property type="evidence" value="ECO:0007669"/>
    <property type="project" value="UniProtKB-KW"/>
</dbReference>
<dbReference type="InterPro" id="IPR004365">
    <property type="entry name" value="NA-bd_OB_tRNA"/>
</dbReference>
<evidence type="ECO:0000256" key="5">
    <source>
        <dbReference type="ARBA" id="ARBA00022679"/>
    </source>
</evidence>
<dbReference type="Gene3D" id="1.10.150.870">
    <property type="match status" value="1"/>
</dbReference>
<dbReference type="InterPro" id="IPR041931">
    <property type="entry name" value="DNA_pol3_alpha_thumb_dom"/>
</dbReference>
<dbReference type="InterPro" id="IPR011708">
    <property type="entry name" value="DNA_pol3_alpha_NTPase_dom"/>
</dbReference>
<dbReference type="InterPro" id="IPR003141">
    <property type="entry name" value="Pol/His_phosphatase_N"/>
</dbReference>
<evidence type="ECO:0000256" key="4">
    <source>
        <dbReference type="ARBA" id="ARBA00019114"/>
    </source>
</evidence>
<comment type="catalytic activity">
    <reaction evidence="9">
        <text>DNA(n) + a 2'-deoxyribonucleoside 5'-triphosphate = DNA(n+1) + diphosphate</text>
        <dbReference type="Rhea" id="RHEA:22508"/>
        <dbReference type="Rhea" id="RHEA-COMP:17339"/>
        <dbReference type="Rhea" id="RHEA-COMP:17340"/>
        <dbReference type="ChEBI" id="CHEBI:33019"/>
        <dbReference type="ChEBI" id="CHEBI:61560"/>
        <dbReference type="ChEBI" id="CHEBI:173112"/>
        <dbReference type="EC" id="2.7.7.7"/>
    </reaction>
</comment>
<dbReference type="Gene3D" id="3.20.20.140">
    <property type="entry name" value="Metal-dependent hydrolases"/>
    <property type="match status" value="1"/>
</dbReference>
<dbReference type="PANTHER" id="PTHR32294">
    <property type="entry name" value="DNA POLYMERASE III SUBUNIT ALPHA"/>
    <property type="match status" value="1"/>
</dbReference>
<keyword evidence="6" id="KW-0548">Nucleotidyltransferase</keyword>
<comment type="caution">
    <text evidence="11">The sequence shown here is derived from an EMBL/GenBank/DDBJ whole genome shotgun (WGS) entry which is preliminary data.</text>
</comment>
<dbReference type="EMBL" id="PHEX01000025">
    <property type="protein sequence ID" value="PKQ28255.1"/>
    <property type="molecule type" value="Genomic_DNA"/>
</dbReference>
<evidence type="ECO:0000256" key="6">
    <source>
        <dbReference type="ARBA" id="ARBA00022695"/>
    </source>
</evidence>
<feature type="domain" description="Polymerase/histidinol phosphatase N-terminal" evidence="10">
    <location>
        <begin position="40"/>
        <end position="107"/>
    </location>
</feature>
<dbReference type="Pfam" id="PF01336">
    <property type="entry name" value="tRNA_anti-codon"/>
    <property type="match status" value="1"/>
</dbReference>
<dbReference type="SMART" id="SM00481">
    <property type="entry name" value="POLIIIAc"/>
    <property type="match status" value="1"/>
</dbReference>
<dbReference type="CDD" id="cd12113">
    <property type="entry name" value="PHP_PolIIIA_DnaE3"/>
    <property type="match status" value="1"/>
</dbReference>
<dbReference type="InterPro" id="IPR004013">
    <property type="entry name" value="PHP_dom"/>
</dbReference>
<dbReference type="Pfam" id="PF02811">
    <property type="entry name" value="PHP"/>
    <property type="match status" value="1"/>
</dbReference>
<evidence type="ECO:0000256" key="1">
    <source>
        <dbReference type="ARBA" id="ARBA00004496"/>
    </source>
</evidence>
<evidence type="ECO:0000313" key="11">
    <source>
        <dbReference type="EMBL" id="PKQ28255.1"/>
    </source>
</evidence>
<gene>
    <name evidence="11" type="ORF">CVT63_03760</name>
</gene>
<dbReference type="InterPro" id="IPR016195">
    <property type="entry name" value="Pol/histidinol_Pase-like"/>
</dbReference>
<evidence type="ECO:0000256" key="2">
    <source>
        <dbReference type="ARBA" id="ARBA00009496"/>
    </source>
</evidence>
<evidence type="ECO:0000256" key="7">
    <source>
        <dbReference type="ARBA" id="ARBA00022705"/>
    </source>
</evidence>
<dbReference type="GO" id="GO:0003676">
    <property type="term" value="F:nucleic acid binding"/>
    <property type="evidence" value="ECO:0007669"/>
    <property type="project" value="InterPro"/>
</dbReference>
<evidence type="ECO:0000259" key="10">
    <source>
        <dbReference type="SMART" id="SM00481"/>
    </source>
</evidence>
<dbReference type="NCBIfam" id="NF004226">
    <property type="entry name" value="PRK05673.1"/>
    <property type="match status" value="1"/>
</dbReference>
<comment type="similarity">
    <text evidence="2">Belongs to the DNA polymerase type-C family. DnaE subfamily.</text>
</comment>
<dbReference type="GO" id="GO:0006260">
    <property type="term" value="P:DNA replication"/>
    <property type="evidence" value="ECO:0007669"/>
    <property type="project" value="UniProtKB-KW"/>
</dbReference>
<dbReference type="PANTHER" id="PTHR32294:SF0">
    <property type="entry name" value="DNA POLYMERASE III SUBUNIT ALPHA"/>
    <property type="match status" value="1"/>
</dbReference>
<accession>A0A2N3G6A5</accession>
<evidence type="ECO:0000313" key="12">
    <source>
        <dbReference type="Proteomes" id="UP000233654"/>
    </source>
</evidence>
<dbReference type="SUPFAM" id="SSF89550">
    <property type="entry name" value="PHP domain-like"/>
    <property type="match status" value="1"/>
</dbReference>